<dbReference type="OrthoDB" id="9804605at2"/>
<feature type="signal peptide" evidence="1">
    <location>
        <begin position="1"/>
        <end position="26"/>
    </location>
</feature>
<dbReference type="Gene3D" id="2.60.40.10">
    <property type="entry name" value="Immunoglobulins"/>
    <property type="match status" value="1"/>
</dbReference>
<organism evidence="2 3">
    <name type="scientific">Rubrivirga marina</name>
    <dbReference type="NCBI Taxonomy" id="1196024"/>
    <lineage>
        <taxon>Bacteria</taxon>
        <taxon>Pseudomonadati</taxon>
        <taxon>Rhodothermota</taxon>
        <taxon>Rhodothermia</taxon>
        <taxon>Rhodothermales</taxon>
        <taxon>Rubricoccaceae</taxon>
        <taxon>Rubrivirga</taxon>
    </lineage>
</organism>
<evidence type="ECO:0000313" key="2">
    <source>
        <dbReference type="EMBL" id="PAP75873.1"/>
    </source>
</evidence>
<dbReference type="NCBIfam" id="TIGR04183">
    <property type="entry name" value="Por_Secre_tail"/>
    <property type="match status" value="1"/>
</dbReference>
<accession>A0A271IXC4</accession>
<dbReference type="EMBL" id="MQWD01000001">
    <property type="protein sequence ID" value="PAP75873.1"/>
    <property type="molecule type" value="Genomic_DNA"/>
</dbReference>
<comment type="caution">
    <text evidence="2">The sequence shown here is derived from an EMBL/GenBank/DDBJ whole genome shotgun (WGS) entry which is preliminary data.</text>
</comment>
<evidence type="ECO:0000313" key="3">
    <source>
        <dbReference type="Proteomes" id="UP000216339"/>
    </source>
</evidence>
<sequence length="786" mass="86775">MTALRPHARLALLALVGLAAALPAEAQRRFEIHSRGMLHETVFNTGEIGRAYHQGGGGNATDVPMMEWPGNSAVTVDDINYDGKHYTNGGGVYISAQLPDSTERVHALSGGVGASQPDVTVGRWSYPLTITRTENYPVLDDGSLNPSYDPNEAEEIITSSWATPVGITVTRTSRAWSYPDYDDLIVYEYEFEYTGDRDGDTIPDTDQPITDVTIAFAYGLAPNLFGNLRTYGAWTDDEYQDNDQRGRFDPLRFLNYTYHQTGLPDPVYYDEWGRTGQNGGGLNAPGTPGYIMLHFDTEHLATQDSGTLADVAQGDSAIVWTQEYGGGVKIKQPWFIRQETSNMRASKLEAYLRVDTRKNAPLREGSVIPPEQGEESDIYQHFLDYWVGAGRYNFRQTRWATGRITVFGPYRFEIGETARFALAEVIGFGAVRQEQAYLPPGERTSPEQDDYLVDWGGSCGEDCGEDGSRGFFPIASYADTVRYGGNPVFPSIFPYGPGTDEGTVIKRHGSPYLSEYALPDYVNSDVVTIREVADKAYEAYTGEAFSAPEYNRPELNPEAGVYELPIPVPAPALNVASDERAQNVLYWSNAVESFSAPRLQGQFDHYRVSRSTHPAGPWETIAEVRPDDASFVHNGEYSFVPDGDYVVLDPEPTVGETFYYSIVSVDENGRTSGRTNVTEFETQLGAVAQLGDVHVVPNPFVVSSGFGGASDSSLRIGFYGLPARATIRIYSFAGQLVETIEHDSPTYSVAYLQETRNNQRLASGVYFYVVTTPEGESTQGKFVIIR</sequence>
<dbReference type="Proteomes" id="UP000216339">
    <property type="component" value="Unassembled WGS sequence"/>
</dbReference>
<protein>
    <recommendedName>
        <fullName evidence="4">Secretion system C-terminal sorting domain-containing protein</fullName>
    </recommendedName>
</protein>
<dbReference type="Gene3D" id="2.60.40.4070">
    <property type="match status" value="1"/>
</dbReference>
<proteinExistence type="predicted"/>
<dbReference type="AlphaFoldDB" id="A0A271IXC4"/>
<feature type="chain" id="PRO_5012515470" description="Secretion system C-terminal sorting domain-containing protein" evidence="1">
    <location>
        <begin position="27"/>
        <end position="786"/>
    </location>
</feature>
<keyword evidence="1" id="KW-0732">Signal</keyword>
<dbReference type="InterPro" id="IPR026444">
    <property type="entry name" value="Secre_tail"/>
</dbReference>
<keyword evidence="3" id="KW-1185">Reference proteome</keyword>
<gene>
    <name evidence="2" type="ORF">BSZ37_05170</name>
</gene>
<name>A0A271IXC4_9BACT</name>
<dbReference type="InterPro" id="IPR013783">
    <property type="entry name" value="Ig-like_fold"/>
</dbReference>
<reference evidence="2 3" key="1">
    <citation type="submission" date="2016-11" db="EMBL/GenBank/DDBJ databases">
        <title>Study of marine rhodopsin-containing bacteria.</title>
        <authorList>
            <person name="Yoshizawa S."/>
            <person name="Kumagai Y."/>
            <person name="Kogure K."/>
        </authorList>
    </citation>
    <scope>NUCLEOTIDE SEQUENCE [LARGE SCALE GENOMIC DNA]</scope>
    <source>
        <strain evidence="2 3">SAORIC-28</strain>
    </source>
</reference>
<dbReference type="RefSeq" id="WP_095509516.1">
    <property type="nucleotide sequence ID" value="NZ_MQWD01000001.1"/>
</dbReference>
<evidence type="ECO:0008006" key="4">
    <source>
        <dbReference type="Google" id="ProtNLM"/>
    </source>
</evidence>
<evidence type="ECO:0000256" key="1">
    <source>
        <dbReference type="SAM" id="SignalP"/>
    </source>
</evidence>